<feature type="region of interest" description="Disordered" evidence="1">
    <location>
        <begin position="634"/>
        <end position="730"/>
    </location>
</feature>
<feature type="compositionally biased region" description="Basic and acidic residues" evidence="1">
    <location>
        <begin position="647"/>
        <end position="662"/>
    </location>
</feature>
<dbReference type="AlphaFoldDB" id="A0AAN6W925"/>
<dbReference type="Proteomes" id="UP001302321">
    <property type="component" value="Unassembled WGS sequence"/>
</dbReference>
<protein>
    <submittedName>
        <fullName evidence="2">Uncharacterized protein</fullName>
    </submittedName>
</protein>
<reference evidence="2" key="1">
    <citation type="journal article" date="2023" name="Mol. Phylogenet. Evol.">
        <title>Genome-scale phylogeny and comparative genomics of the fungal order Sordariales.</title>
        <authorList>
            <person name="Hensen N."/>
            <person name="Bonometti L."/>
            <person name="Westerberg I."/>
            <person name="Brannstrom I.O."/>
            <person name="Guillou S."/>
            <person name="Cros-Aarteil S."/>
            <person name="Calhoun S."/>
            <person name="Haridas S."/>
            <person name="Kuo A."/>
            <person name="Mondo S."/>
            <person name="Pangilinan J."/>
            <person name="Riley R."/>
            <person name="LaButti K."/>
            <person name="Andreopoulos B."/>
            <person name="Lipzen A."/>
            <person name="Chen C."/>
            <person name="Yan M."/>
            <person name="Daum C."/>
            <person name="Ng V."/>
            <person name="Clum A."/>
            <person name="Steindorff A."/>
            <person name="Ohm R.A."/>
            <person name="Martin F."/>
            <person name="Silar P."/>
            <person name="Natvig D.O."/>
            <person name="Lalanne C."/>
            <person name="Gautier V."/>
            <person name="Ament-Velasquez S.L."/>
            <person name="Kruys A."/>
            <person name="Hutchinson M.I."/>
            <person name="Powell A.J."/>
            <person name="Barry K."/>
            <person name="Miller A.N."/>
            <person name="Grigoriev I.V."/>
            <person name="Debuchy R."/>
            <person name="Gladieux P."/>
            <person name="Hiltunen Thoren M."/>
            <person name="Johannesson H."/>
        </authorList>
    </citation>
    <scope>NUCLEOTIDE SEQUENCE</scope>
    <source>
        <strain evidence="2">CBS 892.96</strain>
    </source>
</reference>
<name>A0AAN6W925_9PEZI</name>
<feature type="region of interest" description="Disordered" evidence="1">
    <location>
        <begin position="787"/>
        <end position="829"/>
    </location>
</feature>
<feature type="compositionally biased region" description="Basic and acidic residues" evidence="1">
    <location>
        <begin position="452"/>
        <end position="463"/>
    </location>
</feature>
<feature type="compositionally biased region" description="Basic and acidic residues" evidence="1">
    <location>
        <begin position="417"/>
        <end position="429"/>
    </location>
</feature>
<dbReference type="EMBL" id="MU866159">
    <property type="protein sequence ID" value="KAK4177618.1"/>
    <property type="molecule type" value="Genomic_DNA"/>
</dbReference>
<feature type="compositionally biased region" description="Basic and acidic residues" evidence="1">
    <location>
        <begin position="673"/>
        <end position="727"/>
    </location>
</feature>
<feature type="compositionally biased region" description="Acidic residues" evidence="1">
    <location>
        <begin position="663"/>
        <end position="672"/>
    </location>
</feature>
<feature type="compositionally biased region" description="Basic residues" evidence="1">
    <location>
        <begin position="464"/>
        <end position="477"/>
    </location>
</feature>
<reference evidence="2" key="2">
    <citation type="submission" date="2023-05" db="EMBL/GenBank/DDBJ databases">
        <authorList>
            <consortium name="Lawrence Berkeley National Laboratory"/>
            <person name="Steindorff A."/>
            <person name="Hensen N."/>
            <person name="Bonometti L."/>
            <person name="Westerberg I."/>
            <person name="Brannstrom I.O."/>
            <person name="Guillou S."/>
            <person name="Cros-Aarteil S."/>
            <person name="Calhoun S."/>
            <person name="Haridas S."/>
            <person name="Kuo A."/>
            <person name="Mondo S."/>
            <person name="Pangilinan J."/>
            <person name="Riley R."/>
            <person name="Labutti K."/>
            <person name="Andreopoulos B."/>
            <person name="Lipzen A."/>
            <person name="Chen C."/>
            <person name="Yanf M."/>
            <person name="Daum C."/>
            <person name="Ng V."/>
            <person name="Clum A."/>
            <person name="Ohm R."/>
            <person name="Martin F."/>
            <person name="Silar P."/>
            <person name="Natvig D."/>
            <person name="Lalanne C."/>
            <person name="Gautier V."/>
            <person name="Ament-Velasquez S.L."/>
            <person name="Kruys A."/>
            <person name="Hutchinson M.I."/>
            <person name="Powell A.J."/>
            <person name="Barry K."/>
            <person name="Miller A.N."/>
            <person name="Grigoriev I.V."/>
            <person name="Debuchy R."/>
            <person name="Gladieux P."/>
            <person name="Thoren M.H."/>
            <person name="Johannesson H."/>
        </authorList>
    </citation>
    <scope>NUCLEOTIDE SEQUENCE</scope>
    <source>
        <strain evidence="2">CBS 892.96</strain>
    </source>
</reference>
<dbReference type="InterPro" id="IPR006461">
    <property type="entry name" value="PLAC_motif_containing"/>
</dbReference>
<keyword evidence="3" id="KW-1185">Reference proteome</keyword>
<evidence type="ECO:0000313" key="2">
    <source>
        <dbReference type="EMBL" id="KAK4177618.1"/>
    </source>
</evidence>
<evidence type="ECO:0000313" key="3">
    <source>
        <dbReference type="Proteomes" id="UP001302321"/>
    </source>
</evidence>
<feature type="compositionally biased region" description="Low complexity" evidence="1">
    <location>
        <begin position="108"/>
        <end position="117"/>
    </location>
</feature>
<feature type="region of interest" description="Disordered" evidence="1">
    <location>
        <begin position="68"/>
        <end position="160"/>
    </location>
</feature>
<feature type="compositionally biased region" description="Basic and acidic residues" evidence="1">
    <location>
        <begin position="75"/>
        <end position="106"/>
    </location>
</feature>
<proteinExistence type="predicted"/>
<evidence type="ECO:0000256" key="1">
    <source>
        <dbReference type="SAM" id="MobiDB-lite"/>
    </source>
</evidence>
<comment type="caution">
    <text evidence="2">The sequence shown here is derived from an EMBL/GenBank/DDBJ whole genome shotgun (WGS) entry which is preliminary data.</text>
</comment>
<dbReference type="Pfam" id="PF04749">
    <property type="entry name" value="PLAC8"/>
    <property type="match status" value="1"/>
</dbReference>
<gene>
    <name evidence="2" type="ORF">QBC36DRAFT_309940</name>
</gene>
<feature type="compositionally biased region" description="Basic and acidic residues" evidence="1">
    <location>
        <begin position="795"/>
        <end position="824"/>
    </location>
</feature>
<accession>A0AAN6W925</accession>
<feature type="region of interest" description="Disordered" evidence="1">
    <location>
        <begin position="415"/>
        <end position="480"/>
    </location>
</feature>
<sequence>MWTRASAVRSSLRIACRRPTPTQLARPLARRGYVSAQGSAARSSDAPWQFFAVGITVPGVFFLYKPSKPAHSGHGSHDEDSDGGGHEGSSEEHQAAETKSENKDSDPDSSSSSSSSDNSDEGCPTPSSSGGSDGPSKEVDDSAESQAQKLHGKQASQRVAPAENNCQITTSNLAATTPVRLNSAGAQEYSEWKTSQQVLQTMARSSVQPRPDDWQAGLCEPGKGGICPRSCFLGFDQFGRNNYRLNRVANNDDPLDMKKYKECNEQCWNCFLLCPFTLCIGSGVYVGRQTHHVRKTYGIQGKYSDDIAQGIFCQPCSLIRNELEVRKREKLRDNIMQMQAAPMPLGENRFQPMYTMPVHDTYRSEPQMMASHIHQDENDEGQRVVPLFPRDQLPQIPSVGSPFDPFARRGQILTPITERDSSEDPRQQQRENGGLGGGVGSWLQQQKQGNGKVDKYCMDDCKPKKGRKGRKKGRKEKKKEILALPGKAHAICANCGGKKKVVIFPVDERREQPGFEEATVLVQRATSVLAEIDRNSPNLAMVEVQPGDMFVSEPPAPARLRQATVTDHRISADVQIPRTIHSPRSHSLSIDIRVPDGRGSLQRHTIGYDPRVVQLVIEPRDQPIEADISVQEMLSGEQQHSISVDPKIGEREEGPRGHGLKEDEVDEQILEEGEGKAEMAEGKHGSEEDVKADVSGEGLKKLQTGEDERVDTPVGLAREHSLARDSRVPTPTLRAFAHGIHLDEKVPAPELQRLNAQHSLSQDRKVLTPSPGREYVEHDLHADDRVKSPALFPVRGHEMGDDVRVESSWAEGKEHGIGEDERVDSPVSSIRAPEHLLREDAKVSQRAHRLLEHFLEEDRKVSRGSSRGFNQKENGK</sequence>
<organism evidence="2 3">
    <name type="scientific">Triangularia setosa</name>
    <dbReference type="NCBI Taxonomy" id="2587417"/>
    <lineage>
        <taxon>Eukaryota</taxon>
        <taxon>Fungi</taxon>
        <taxon>Dikarya</taxon>
        <taxon>Ascomycota</taxon>
        <taxon>Pezizomycotina</taxon>
        <taxon>Sordariomycetes</taxon>
        <taxon>Sordariomycetidae</taxon>
        <taxon>Sordariales</taxon>
        <taxon>Podosporaceae</taxon>
        <taxon>Triangularia</taxon>
    </lineage>
</organism>